<dbReference type="Proteomes" id="UP001179952">
    <property type="component" value="Unassembled WGS sequence"/>
</dbReference>
<gene>
    <name evidence="1" type="ORF">QJS04_geneDACA020017</name>
</gene>
<accession>A0AAV9A608</accession>
<name>A0AAV9A608_ACOGR</name>
<evidence type="ECO:0000313" key="1">
    <source>
        <dbReference type="EMBL" id="KAK1259611.1"/>
    </source>
</evidence>
<dbReference type="AlphaFoldDB" id="A0AAV9A608"/>
<evidence type="ECO:0000313" key="2">
    <source>
        <dbReference type="Proteomes" id="UP001179952"/>
    </source>
</evidence>
<reference evidence="1" key="1">
    <citation type="journal article" date="2023" name="Nat. Commun.">
        <title>Diploid and tetraploid genomes of Acorus and the evolution of monocots.</title>
        <authorList>
            <person name="Ma L."/>
            <person name="Liu K.W."/>
            <person name="Li Z."/>
            <person name="Hsiao Y.Y."/>
            <person name="Qi Y."/>
            <person name="Fu T."/>
            <person name="Tang G.D."/>
            <person name="Zhang D."/>
            <person name="Sun W.H."/>
            <person name="Liu D.K."/>
            <person name="Li Y."/>
            <person name="Chen G.Z."/>
            <person name="Liu X.D."/>
            <person name="Liao X.Y."/>
            <person name="Jiang Y.T."/>
            <person name="Yu X."/>
            <person name="Hao Y."/>
            <person name="Huang J."/>
            <person name="Zhao X.W."/>
            <person name="Ke S."/>
            <person name="Chen Y.Y."/>
            <person name="Wu W.L."/>
            <person name="Hsu J.L."/>
            <person name="Lin Y.F."/>
            <person name="Huang M.D."/>
            <person name="Li C.Y."/>
            <person name="Huang L."/>
            <person name="Wang Z.W."/>
            <person name="Zhao X."/>
            <person name="Zhong W.Y."/>
            <person name="Peng D.H."/>
            <person name="Ahmad S."/>
            <person name="Lan S."/>
            <person name="Zhang J.S."/>
            <person name="Tsai W.C."/>
            <person name="Van de Peer Y."/>
            <person name="Liu Z.J."/>
        </authorList>
    </citation>
    <scope>NUCLEOTIDE SEQUENCE</scope>
    <source>
        <strain evidence="1">SCP</strain>
    </source>
</reference>
<dbReference type="EMBL" id="JAUJYN010000012">
    <property type="protein sequence ID" value="KAK1259611.1"/>
    <property type="molecule type" value="Genomic_DNA"/>
</dbReference>
<sequence length="107" mass="11572">MASYSCLQSLDPLGALLGKSPIIDSLQRKGIVREALCPLGKAEDMSSRDAVPPSVTSLLGPALCSGWLRQPGDFTNERYNESERQLFMSTAKPRLALLFPSEGSCLD</sequence>
<protein>
    <submittedName>
        <fullName evidence="1">Uncharacterized protein</fullName>
    </submittedName>
</protein>
<organism evidence="1 2">
    <name type="scientific">Acorus gramineus</name>
    <name type="common">Dwarf sweet flag</name>
    <dbReference type="NCBI Taxonomy" id="55184"/>
    <lineage>
        <taxon>Eukaryota</taxon>
        <taxon>Viridiplantae</taxon>
        <taxon>Streptophyta</taxon>
        <taxon>Embryophyta</taxon>
        <taxon>Tracheophyta</taxon>
        <taxon>Spermatophyta</taxon>
        <taxon>Magnoliopsida</taxon>
        <taxon>Liliopsida</taxon>
        <taxon>Acoraceae</taxon>
        <taxon>Acorus</taxon>
    </lineage>
</organism>
<proteinExistence type="predicted"/>
<keyword evidence="2" id="KW-1185">Reference proteome</keyword>
<reference evidence="1" key="2">
    <citation type="submission" date="2023-06" db="EMBL/GenBank/DDBJ databases">
        <authorList>
            <person name="Ma L."/>
            <person name="Liu K.-W."/>
            <person name="Li Z."/>
            <person name="Hsiao Y.-Y."/>
            <person name="Qi Y."/>
            <person name="Fu T."/>
            <person name="Tang G."/>
            <person name="Zhang D."/>
            <person name="Sun W.-H."/>
            <person name="Liu D.-K."/>
            <person name="Li Y."/>
            <person name="Chen G.-Z."/>
            <person name="Liu X.-D."/>
            <person name="Liao X.-Y."/>
            <person name="Jiang Y.-T."/>
            <person name="Yu X."/>
            <person name="Hao Y."/>
            <person name="Huang J."/>
            <person name="Zhao X.-W."/>
            <person name="Ke S."/>
            <person name="Chen Y.-Y."/>
            <person name="Wu W.-L."/>
            <person name="Hsu J.-L."/>
            <person name="Lin Y.-F."/>
            <person name="Huang M.-D."/>
            <person name="Li C.-Y."/>
            <person name="Huang L."/>
            <person name="Wang Z.-W."/>
            <person name="Zhao X."/>
            <person name="Zhong W.-Y."/>
            <person name="Peng D.-H."/>
            <person name="Ahmad S."/>
            <person name="Lan S."/>
            <person name="Zhang J.-S."/>
            <person name="Tsai W.-C."/>
            <person name="Van De Peer Y."/>
            <person name="Liu Z.-J."/>
        </authorList>
    </citation>
    <scope>NUCLEOTIDE SEQUENCE</scope>
    <source>
        <strain evidence="1">SCP</strain>
        <tissue evidence="1">Leaves</tissue>
    </source>
</reference>
<comment type="caution">
    <text evidence="1">The sequence shown here is derived from an EMBL/GenBank/DDBJ whole genome shotgun (WGS) entry which is preliminary data.</text>
</comment>